<evidence type="ECO:0000313" key="8">
    <source>
        <dbReference type="Proteomes" id="UP001151752"/>
    </source>
</evidence>
<evidence type="ECO:0000256" key="3">
    <source>
        <dbReference type="ARBA" id="ARBA00023163"/>
    </source>
</evidence>
<organism evidence="7 8">
    <name type="scientific">Salix koriyanagi</name>
    <dbReference type="NCBI Taxonomy" id="2511006"/>
    <lineage>
        <taxon>Eukaryota</taxon>
        <taxon>Viridiplantae</taxon>
        <taxon>Streptophyta</taxon>
        <taxon>Embryophyta</taxon>
        <taxon>Tracheophyta</taxon>
        <taxon>Spermatophyta</taxon>
        <taxon>Magnoliopsida</taxon>
        <taxon>eudicotyledons</taxon>
        <taxon>Gunneridae</taxon>
        <taxon>Pentapetalae</taxon>
        <taxon>rosids</taxon>
        <taxon>fabids</taxon>
        <taxon>Malpighiales</taxon>
        <taxon>Salicaceae</taxon>
        <taxon>Saliceae</taxon>
        <taxon>Salix</taxon>
    </lineage>
</organism>
<dbReference type="Pfam" id="PF03514">
    <property type="entry name" value="GRAS"/>
    <property type="match status" value="1"/>
</dbReference>
<keyword evidence="4" id="KW-0539">Nucleus</keyword>
<evidence type="ECO:0000313" key="7">
    <source>
        <dbReference type="EMBL" id="KAJ6687467.1"/>
    </source>
</evidence>
<reference evidence="7" key="2">
    <citation type="journal article" date="2023" name="Int. J. Mol. Sci.">
        <title>De Novo Assembly and Annotation of 11 Diverse Shrub Willow (Salix) Genomes Reveals Novel Gene Organization in Sex-Linked Regions.</title>
        <authorList>
            <person name="Hyden B."/>
            <person name="Feng K."/>
            <person name="Yates T.B."/>
            <person name="Jawdy S."/>
            <person name="Cereghino C."/>
            <person name="Smart L.B."/>
            <person name="Muchero W."/>
        </authorList>
    </citation>
    <scope>NUCLEOTIDE SEQUENCE</scope>
    <source>
        <tissue evidence="7">Shoot tip</tissue>
    </source>
</reference>
<comment type="caution">
    <text evidence="7">The sequence shown here is derived from an EMBL/GenBank/DDBJ whole genome shotgun (WGS) entry which is preliminary data.</text>
</comment>
<keyword evidence="8" id="KW-1185">Reference proteome</keyword>
<accession>A0A9Q0SRY3</accession>
<dbReference type="InterPro" id="IPR005202">
    <property type="entry name" value="TF_GRAS"/>
</dbReference>
<evidence type="ECO:0000256" key="2">
    <source>
        <dbReference type="ARBA" id="ARBA00023015"/>
    </source>
</evidence>
<protein>
    <submittedName>
        <fullName evidence="7">Uncharacterized protein</fullName>
    </submittedName>
</protein>
<evidence type="ECO:0000256" key="1">
    <source>
        <dbReference type="ARBA" id="ARBA00004123"/>
    </source>
</evidence>
<feature type="region of interest" description="Disordered" evidence="6">
    <location>
        <begin position="144"/>
        <end position="165"/>
    </location>
</feature>
<dbReference type="EMBL" id="JAPFFM010000019">
    <property type="protein sequence ID" value="KAJ6687467.1"/>
    <property type="molecule type" value="Genomic_DNA"/>
</dbReference>
<dbReference type="Proteomes" id="UP001151752">
    <property type="component" value="Chromosome 15W"/>
</dbReference>
<evidence type="ECO:0000256" key="4">
    <source>
        <dbReference type="ARBA" id="ARBA00023242"/>
    </source>
</evidence>
<proteinExistence type="inferred from homology"/>
<evidence type="ECO:0000256" key="6">
    <source>
        <dbReference type="SAM" id="MobiDB-lite"/>
    </source>
</evidence>
<keyword evidence="3" id="KW-0804">Transcription</keyword>
<dbReference type="GO" id="GO:0005634">
    <property type="term" value="C:nucleus"/>
    <property type="evidence" value="ECO:0007669"/>
    <property type="project" value="UniProtKB-SubCell"/>
</dbReference>
<keyword evidence="2" id="KW-0805">Transcription regulation</keyword>
<dbReference type="AlphaFoldDB" id="A0A9Q0SRY3"/>
<sequence length="165" mass="17877">MLGSLSQLMSSSSSRVQDQEVPLPQTAFQLLVTCADLISQSDYSAAKRLLSILFSDSSPYGDSVERLVYQFVRALSLRLNRHGIPTSSAPVPGTVFSVNRSIVSTCPPCGSSNKMLSCYDSDQETLRSCYLSLNQITPIHKIQPSNGQSGYLGSHTRRAAKPSTS</sequence>
<dbReference type="PROSITE" id="PS50985">
    <property type="entry name" value="GRAS"/>
    <property type="match status" value="1"/>
</dbReference>
<gene>
    <name evidence="7" type="ORF">OIU74_016205</name>
</gene>
<evidence type="ECO:0000256" key="5">
    <source>
        <dbReference type="PROSITE-ProRule" id="PRU01191"/>
    </source>
</evidence>
<feature type="compositionally biased region" description="Basic residues" evidence="6">
    <location>
        <begin position="155"/>
        <end position="165"/>
    </location>
</feature>
<comment type="subcellular location">
    <subcellularLocation>
        <location evidence="1">Nucleus</location>
    </subcellularLocation>
</comment>
<name>A0A9Q0SRY3_9ROSI</name>
<reference evidence="7" key="1">
    <citation type="submission" date="2022-11" db="EMBL/GenBank/DDBJ databases">
        <authorList>
            <person name="Hyden B.L."/>
            <person name="Feng K."/>
            <person name="Yates T."/>
            <person name="Jawdy S."/>
            <person name="Smart L.B."/>
            <person name="Muchero W."/>
        </authorList>
    </citation>
    <scope>NUCLEOTIDE SEQUENCE</scope>
    <source>
        <tissue evidence="7">Shoot tip</tissue>
    </source>
</reference>
<comment type="similarity">
    <text evidence="5">Belongs to the GRAS family.</text>
</comment>
<comment type="caution">
    <text evidence="5">Lacks conserved residue(s) required for the propagation of feature annotation.</text>
</comment>